<dbReference type="PRINTS" id="PR01490">
    <property type="entry name" value="RTXTOXIND"/>
</dbReference>
<feature type="transmembrane region" description="Helical" evidence="3">
    <location>
        <begin position="7"/>
        <end position="27"/>
    </location>
</feature>
<keyword evidence="3" id="KW-1133">Transmembrane helix</keyword>
<dbReference type="OrthoDB" id="9811754at2"/>
<dbReference type="EMBL" id="AJLO02000042">
    <property type="protein sequence ID" value="KOE97400.1"/>
    <property type="molecule type" value="Genomic_DNA"/>
</dbReference>
<dbReference type="InterPro" id="IPR050739">
    <property type="entry name" value="MFP"/>
</dbReference>
<dbReference type="InterPro" id="IPR058625">
    <property type="entry name" value="MdtA-like_BSH"/>
</dbReference>
<dbReference type="PANTHER" id="PTHR30386:SF24">
    <property type="entry name" value="MULTIDRUG RESISTANCE EFFLUX PUMP"/>
    <property type="match status" value="1"/>
</dbReference>
<sequence>MTINRTTLNTGLGLGVLALAIGAWLLLRDSGHQSTNNAYVVADYTLVAPKIPGFVSAVEVEDNQSVKAGDVLARIDDRDYQVALQAARADLANARAQLANAQAALAQQDSLIAQARASVDVSRSELTLASADQQRYRELARDGAGTVQNAQQAQSKQAVASAHLQQGQAALSTARQRTDILTAGVQAAQAAVQRAEAAQARAELDLSHTVLRAPIDGMVGRRAVRVGAYLTPGTPVAAVVPLKRAFVVANFQETQMTRMQAGQQVELKVDVFPGKPLRGHIDSIAPATGVTFAAVAPENATGNFTKVVQRIPVKIVLEPGQPLLDQLRAGMSVEASVDLGSRARAQSVKHSPGHAAGEGA</sequence>
<evidence type="ECO:0000256" key="3">
    <source>
        <dbReference type="SAM" id="Phobius"/>
    </source>
</evidence>
<evidence type="ECO:0000313" key="6">
    <source>
        <dbReference type="Proteomes" id="UP000036890"/>
    </source>
</evidence>
<dbReference type="RefSeq" id="WP_010480866.1">
    <property type="nucleotide sequence ID" value="NZ_AJLO02000042.1"/>
</dbReference>
<comment type="caution">
    <text evidence="5">The sequence shown here is derived from an EMBL/GenBank/DDBJ whole genome shotgun (WGS) entry which is preliminary data.</text>
</comment>
<keyword evidence="2" id="KW-0175">Coiled coil</keyword>
<dbReference type="SUPFAM" id="SSF111369">
    <property type="entry name" value="HlyD-like secretion proteins"/>
    <property type="match status" value="2"/>
</dbReference>
<dbReference type="PANTHER" id="PTHR30386">
    <property type="entry name" value="MEMBRANE FUSION SUBUNIT OF EMRAB-TOLC MULTIDRUG EFFLUX PUMP"/>
    <property type="match status" value="1"/>
</dbReference>
<dbReference type="Proteomes" id="UP000036890">
    <property type="component" value="Unassembled WGS sequence"/>
</dbReference>
<dbReference type="AlphaFoldDB" id="A0A0L8A4Z4"/>
<evidence type="ECO:0000256" key="1">
    <source>
        <dbReference type="ARBA" id="ARBA00009477"/>
    </source>
</evidence>
<comment type="similarity">
    <text evidence="1">Belongs to the membrane fusion protein (MFP) (TC 8.A.1) family.</text>
</comment>
<dbReference type="Gene3D" id="2.40.30.170">
    <property type="match status" value="1"/>
</dbReference>
<organism evidence="5 6">
    <name type="scientific">Stenotrophomonas geniculata N1</name>
    <dbReference type="NCBI Taxonomy" id="1167641"/>
    <lineage>
        <taxon>Bacteria</taxon>
        <taxon>Pseudomonadati</taxon>
        <taxon>Pseudomonadota</taxon>
        <taxon>Gammaproteobacteria</taxon>
        <taxon>Lysobacterales</taxon>
        <taxon>Lysobacteraceae</taxon>
        <taxon>Stenotrophomonas</taxon>
    </lineage>
</organism>
<keyword evidence="3" id="KW-0812">Transmembrane</keyword>
<accession>A0A0L8A4Z4</accession>
<dbReference type="Pfam" id="PF25917">
    <property type="entry name" value="BSH_RND"/>
    <property type="match status" value="1"/>
</dbReference>
<keyword evidence="3" id="KW-0472">Membrane</keyword>
<reference evidence="5 6" key="1">
    <citation type="journal article" date="2012" name="J. Bacteriol.">
        <title>Genome sequence of a novel nicotine-degrading strain, Pseudomonas geniculata N1.</title>
        <authorList>
            <person name="Tang H."/>
            <person name="Yu H."/>
            <person name="Tai C."/>
            <person name="Huang K."/>
            <person name="Liu Y."/>
            <person name="Wang L."/>
            <person name="Yao Y."/>
            <person name="Wu G."/>
            <person name="Xu P."/>
        </authorList>
    </citation>
    <scope>NUCLEOTIDE SEQUENCE [LARGE SCALE GENOMIC DNA]</scope>
    <source>
        <strain evidence="5 6">N1</strain>
    </source>
</reference>
<name>A0A0L8A4Z4_9GAMM</name>
<dbReference type="Gene3D" id="1.10.287.470">
    <property type="entry name" value="Helix hairpin bin"/>
    <property type="match status" value="1"/>
</dbReference>
<feature type="domain" description="Multidrug resistance protein MdtA-like barrel-sandwich hybrid" evidence="4">
    <location>
        <begin position="47"/>
        <end position="240"/>
    </location>
</feature>
<proteinExistence type="inferred from homology"/>
<evidence type="ECO:0000256" key="2">
    <source>
        <dbReference type="SAM" id="Coils"/>
    </source>
</evidence>
<feature type="coiled-coil region" evidence="2">
    <location>
        <begin position="84"/>
        <end position="111"/>
    </location>
</feature>
<gene>
    <name evidence="5" type="ORF">W7K_20025</name>
</gene>
<protein>
    <submittedName>
        <fullName evidence="5">DSBA oxidoreductase</fullName>
    </submittedName>
</protein>
<evidence type="ECO:0000313" key="5">
    <source>
        <dbReference type="EMBL" id="KOE97400.1"/>
    </source>
</evidence>
<dbReference type="Gene3D" id="2.40.50.100">
    <property type="match status" value="1"/>
</dbReference>
<evidence type="ECO:0000259" key="4">
    <source>
        <dbReference type="Pfam" id="PF25917"/>
    </source>
</evidence>